<organism evidence="2 3">
    <name type="scientific">Sumerlaea chitinivorans</name>
    <dbReference type="NCBI Taxonomy" id="2250252"/>
    <lineage>
        <taxon>Bacteria</taxon>
        <taxon>Candidatus Sumerlaeota</taxon>
        <taxon>Candidatus Sumerlaeia</taxon>
        <taxon>Candidatus Sumerlaeales</taxon>
        <taxon>Candidatus Sumerlaeaceae</taxon>
        <taxon>Candidatus Sumerlaea</taxon>
    </lineage>
</organism>
<proteinExistence type="predicted"/>
<evidence type="ECO:0000313" key="2">
    <source>
        <dbReference type="EMBL" id="AXA36017.1"/>
    </source>
</evidence>
<name>A0A2Z4Y477_SUMC1</name>
<feature type="transmembrane region" description="Helical" evidence="1">
    <location>
        <begin position="81"/>
        <end position="99"/>
    </location>
</feature>
<protein>
    <submittedName>
        <fullName evidence="2">Uncharacterized protein</fullName>
    </submittedName>
</protein>
<evidence type="ECO:0000313" key="3">
    <source>
        <dbReference type="Proteomes" id="UP000262583"/>
    </source>
</evidence>
<sequence length="203" mass="22720">MPENHCTGNIFIAKRTKSLHGNGVAELEGIQMERPMGTVLYREEQYFAPWVRWGFPIAIGGCAFAVLAEAWLSKKIFSTEVLVTVVGLGVVAYALAHGFRLETEVRANNVRVRLRPFPWVPIRRENVVAIRAVQYRPVLDYGGWGIRIGYKRRAYNARGNLGVRIDYADGSHILIGSQSPQRLAEAIAQTFGVTPIFEVPQQP</sequence>
<keyword evidence="1" id="KW-0812">Transmembrane</keyword>
<dbReference type="EMBL" id="CP030759">
    <property type="protein sequence ID" value="AXA36017.1"/>
    <property type="molecule type" value="Genomic_DNA"/>
</dbReference>
<evidence type="ECO:0000256" key="1">
    <source>
        <dbReference type="SAM" id="Phobius"/>
    </source>
</evidence>
<reference evidence="2 3" key="1">
    <citation type="submission" date="2018-05" db="EMBL/GenBank/DDBJ databases">
        <title>A metagenomic window into the 2 km-deep terrestrial subsurface aquifer revealed taxonomically and functionally diverse microbial community comprising novel uncultured bacterial lineages.</title>
        <authorList>
            <person name="Kadnikov V.V."/>
            <person name="Mardanov A.V."/>
            <person name="Beletsky A.V."/>
            <person name="Banks D."/>
            <person name="Pimenov N.V."/>
            <person name="Frank Y.A."/>
            <person name="Karnachuk O.V."/>
            <person name="Ravin N.V."/>
        </authorList>
    </citation>
    <scope>NUCLEOTIDE SEQUENCE [LARGE SCALE GENOMIC DNA]</scope>
    <source>
        <strain evidence="2">BY</strain>
    </source>
</reference>
<keyword evidence="1" id="KW-0472">Membrane</keyword>
<feature type="transmembrane region" description="Helical" evidence="1">
    <location>
        <begin position="50"/>
        <end position="72"/>
    </location>
</feature>
<accession>A0A2Z4Y477</accession>
<dbReference type="AlphaFoldDB" id="A0A2Z4Y477"/>
<keyword evidence="1" id="KW-1133">Transmembrane helix</keyword>
<dbReference type="KEGG" id="schv:BRCON_1240"/>
<gene>
    <name evidence="2" type="ORF">BRCON_1240</name>
</gene>
<dbReference type="Proteomes" id="UP000262583">
    <property type="component" value="Chromosome"/>
</dbReference>